<keyword evidence="3" id="KW-1185">Reference proteome</keyword>
<dbReference type="Pfam" id="PF13585">
    <property type="entry name" value="CHU_C"/>
    <property type="match status" value="1"/>
</dbReference>
<sequence>MKNSILILLLIVLAATNVAAQDAISPILGKDYTYLVEDHVGSTFVWEVLTATSPYTSANSSDYQITAGAAGSQLTIQWLSAGSYLLVVTETDFSGCTNKKALALEVNASSFYVSYPSLSNTLCFSELEDGISIPVSLTGSGGDALDESAFPITLAFTVDGVAQTSQQINFADQSLIIDDSNISGSGSVDRTYEITLTGAADAQNQTIQPQEGQDTFELTLLAQPQFSFAKSTFELVQGDQQAFSVNSSGSFTYEWKLVLPDGSELVLSSKSETSDEALFDQVGVYLVQVRAKAANSCYSEWQQLSISVVADEDEPDPDAEATPILAIDDINQGWKNELLYGNVLTNDFHDTGTLQVKVISIPDSDAGKLTAFNTKTGAYTFEPAADYTGDLQFEYQLCETATDGTQSCSNAFVDIQILETDFTSAIPSAVDKYFAVAAGSTLSGNFLTGDFDLNGGVIQVSDLNFSDLGGNFSYQGNGSFTYAPADGFTGAETFSYKACSSSCDWATVTIYVLGDEFALEDLLAGDAAFYNSGILTTSLPANKRTDGAADYTYAIATNGSPQHGTVLLNDDGTFTYTPSAGQIGYFTDQFVYEISTLAGESYATAYISSYIEEPVAIVKSEFETGACVSAVLDASKSTGLAPLTYSWSPGDYLSDASSSAPIFYPGESSTYTLTVTDALGNTNTRTVNVVVAPAPDVVAEAYVFVENSTESILLDASASIGSNLTYSWTSASSGVIVSGQDSATPEVKGVGKYYVNITDEYGCMDQDSVIVGIWIQAVDDEAQALVNNYVSINVLRNDVPQGDLNPASVSIISPPSNGMVEVRTDSTIVYTPDQEFVGQDNFVYQVCTYLNKCDEATVLVVVNEEALFIPNAFTPNGDGYNDYFEIKGLRKYDNVNLKIFNRWGNLVYQSTHYGENGYWDGVANVGVRIGNGPVASGTYFYSLSLGEGQEKLSGFVYIER</sequence>
<dbReference type="EMBL" id="RAPN01000001">
    <property type="protein sequence ID" value="RKD91852.1"/>
    <property type="molecule type" value="Genomic_DNA"/>
</dbReference>
<feature type="signal peptide" evidence="1">
    <location>
        <begin position="1"/>
        <end position="20"/>
    </location>
</feature>
<gene>
    <name evidence="2" type="ORF">BC643_2220</name>
</gene>
<keyword evidence="1" id="KW-0732">Signal</keyword>
<comment type="caution">
    <text evidence="2">The sequence shown here is derived from an EMBL/GenBank/DDBJ whole genome shotgun (WGS) entry which is preliminary data.</text>
</comment>
<protein>
    <submittedName>
        <fullName evidence="2">Gliding motility-associated-like protein</fullName>
    </submittedName>
</protein>
<dbReference type="RefSeq" id="WP_120273117.1">
    <property type="nucleotide sequence ID" value="NZ_RAPN01000001.1"/>
</dbReference>
<dbReference type="InterPro" id="IPR013783">
    <property type="entry name" value="Ig-like_fold"/>
</dbReference>
<reference evidence="2 3" key="1">
    <citation type="submission" date="2018-09" db="EMBL/GenBank/DDBJ databases">
        <title>Genomic Encyclopedia of Archaeal and Bacterial Type Strains, Phase II (KMG-II): from individual species to whole genera.</title>
        <authorList>
            <person name="Goeker M."/>
        </authorList>
    </citation>
    <scope>NUCLEOTIDE SEQUENCE [LARGE SCALE GENOMIC DNA]</scope>
    <source>
        <strain evidence="2 3">DSM 27148</strain>
    </source>
</reference>
<evidence type="ECO:0000313" key="3">
    <source>
        <dbReference type="Proteomes" id="UP000283387"/>
    </source>
</evidence>
<name>A0A419W8Y6_9BACT</name>
<dbReference type="Gene3D" id="2.60.40.3440">
    <property type="match status" value="3"/>
</dbReference>
<dbReference type="Gene3D" id="2.60.40.10">
    <property type="entry name" value="Immunoglobulins"/>
    <property type="match status" value="1"/>
</dbReference>
<dbReference type="NCBIfam" id="TIGR04131">
    <property type="entry name" value="Bac_Flav_CTERM"/>
    <property type="match status" value="1"/>
</dbReference>
<dbReference type="SUPFAM" id="SSF49299">
    <property type="entry name" value="PKD domain"/>
    <property type="match status" value="2"/>
</dbReference>
<dbReference type="Pfam" id="PF17963">
    <property type="entry name" value="Big_9"/>
    <property type="match status" value="4"/>
</dbReference>
<feature type="chain" id="PRO_5019210321" evidence="1">
    <location>
        <begin position="21"/>
        <end position="960"/>
    </location>
</feature>
<evidence type="ECO:0000313" key="2">
    <source>
        <dbReference type="EMBL" id="RKD91852.1"/>
    </source>
</evidence>
<dbReference type="Proteomes" id="UP000283387">
    <property type="component" value="Unassembled WGS sequence"/>
</dbReference>
<dbReference type="InterPro" id="IPR035986">
    <property type="entry name" value="PKD_dom_sf"/>
</dbReference>
<dbReference type="AlphaFoldDB" id="A0A419W8Y6"/>
<organism evidence="2 3">
    <name type="scientific">Mangrovibacterium diazotrophicum</name>
    <dbReference type="NCBI Taxonomy" id="1261403"/>
    <lineage>
        <taxon>Bacteria</taxon>
        <taxon>Pseudomonadati</taxon>
        <taxon>Bacteroidota</taxon>
        <taxon>Bacteroidia</taxon>
        <taxon>Marinilabiliales</taxon>
        <taxon>Prolixibacteraceae</taxon>
        <taxon>Mangrovibacterium</taxon>
    </lineage>
</organism>
<accession>A0A419W8Y6</accession>
<evidence type="ECO:0000256" key="1">
    <source>
        <dbReference type="SAM" id="SignalP"/>
    </source>
</evidence>
<dbReference type="InterPro" id="IPR026341">
    <property type="entry name" value="T9SS_type_B"/>
</dbReference>
<dbReference type="OrthoDB" id="1117451at2"/>
<proteinExistence type="predicted"/>